<dbReference type="AlphaFoldDB" id="A0A8B8MBD0"/>
<feature type="domain" description="SANTA" evidence="2">
    <location>
        <begin position="23"/>
        <end position="114"/>
    </location>
</feature>
<name>A0A8B8MBD0_ABRPR</name>
<evidence type="ECO:0000259" key="2">
    <source>
        <dbReference type="Pfam" id="PF09133"/>
    </source>
</evidence>
<evidence type="ECO:0000313" key="3">
    <source>
        <dbReference type="Proteomes" id="UP000694853"/>
    </source>
</evidence>
<proteinExistence type="predicted"/>
<sequence>MLDSTPSAAIPSHTDSSSFQRTVSLYEWWLVKAKTDSQGKRLAVAGVSSRKHEALRIFVSAPVIKRYDLFSLATVDGICILLSGFINEQRTLENGFTAQVFSHFLFGFPLDWESCALDCFREESSTGSDFGSAFPDDVSATSPEIIPDNGNECL</sequence>
<protein>
    <submittedName>
        <fullName evidence="4">Kinetochore-associated protein KNL-2 homolog</fullName>
    </submittedName>
</protein>
<evidence type="ECO:0000313" key="4">
    <source>
        <dbReference type="RefSeq" id="XP_027364399.1"/>
    </source>
</evidence>
<dbReference type="InterPro" id="IPR053090">
    <property type="entry name" value="Centromere_KNL-2_homolog"/>
</dbReference>
<dbReference type="Proteomes" id="UP000694853">
    <property type="component" value="Unplaced"/>
</dbReference>
<feature type="region of interest" description="Disordered" evidence="1">
    <location>
        <begin position="126"/>
        <end position="154"/>
    </location>
</feature>
<dbReference type="RefSeq" id="XP_027364399.1">
    <property type="nucleotide sequence ID" value="XM_027508598.1"/>
</dbReference>
<gene>
    <name evidence="4" type="primary">LOC113871505</name>
</gene>
<dbReference type="OrthoDB" id="118550at2759"/>
<dbReference type="Pfam" id="PF09133">
    <property type="entry name" value="SANTA"/>
    <property type="match status" value="1"/>
</dbReference>
<dbReference type="PANTHER" id="PTHR35311">
    <property type="entry name" value="KINETOCHORE-ASSOCIATED PROTEIN KNL-2 HOMOLOG"/>
    <property type="match status" value="1"/>
</dbReference>
<dbReference type="GeneID" id="113871505"/>
<evidence type="ECO:0000256" key="1">
    <source>
        <dbReference type="SAM" id="MobiDB-lite"/>
    </source>
</evidence>
<dbReference type="InterPro" id="IPR015216">
    <property type="entry name" value="SANTA"/>
</dbReference>
<dbReference type="PANTHER" id="PTHR35311:SF9">
    <property type="entry name" value="KINETOCHORE-ASSOCIATED PROTEIN KNL-2 HOMOLOG"/>
    <property type="match status" value="1"/>
</dbReference>
<reference evidence="3" key="1">
    <citation type="journal article" date="2019" name="Toxins">
        <title>Detection of Abrin-Like and Prepropulchellin-Like Toxin Genes and Transcripts Using Whole Genome Sequencing and Full-Length Transcript Sequencing of Abrus precatorius.</title>
        <authorList>
            <person name="Hovde B.T."/>
            <person name="Daligault H.E."/>
            <person name="Hanschen E.R."/>
            <person name="Kunde Y.A."/>
            <person name="Johnson M.B."/>
            <person name="Starkenburg S.R."/>
            <person name="Johnson S.L."/>
        </authorList>
    </citation>
    <scope>NUCLEOTIDE SEQUENCE [LARGE SCALE GENOMIC DNA]</scope>
</reference>
<accession>A0A8B8MBD0</accession>
<dbReference type="KEGG" id="aprc:113871505"/>
<keyword evidence="3" id="KW-1185">Reference proteome</keyword>
<reference evidence="4" key="2">
    <citation type="submission" date="2025-08" db="UniProtKB">
        <authorList>
            <consortium name="RefSeq"/>
        </authorList>
    </citation>
    <scope>IDENTIFICATION</scope>
    <source>
        <tissue evidence="4">Young leaves</tissue>
    </source>
</reference>
<organism evidence="3 4">
    <name type="scientific">Abrus precatorius</name>
    <name type="common">Indian licorice</name>
    <name type="synonym">Glycine abrus</name>
    <dbReference type="NCBI Taxonomy" id="3816"/>
    <lineage>
        <taxon>Eukaryota</taxon>
        <taxon>Viridiplantae</taxon>
        <taxon>Streptophyta</taxon>
        <taxon>Embryophyta</taxon>
        <taxon>Tracheophyta</taxon>
        <taxon>Spermatophyta</taxon>
        <taxon>Magnoliopsida</taxon>
        <taxon>eudicotyledons</taxon>
        <taxon>Gunneridae</taxon>
        <taxon>Pentapetalae</taxon>
        <taxon>rosids</taxon>
        <taxon>fabids</taxon>
        <taxon>Fabales</taxon>
        <taxon>Fabaceae</taxon>
        <taxon>Papilionoideae</taxon>
        <taxon>50 kb inversion clade</taxon>
        <taxon>NPAAA clade</taxon>
        <taxon>indigoferoid/millettioid clade</taxon>
        <taxon>Abreae</taxon>
        <taxon>Abrus</taxon>
    </lineage>
</organism>